<organism evidence="2 3">
    <name type="scientific">Clostridium folliculivorans</name>
    <dbReference type="NCBI Taxonomy" id="2886038"/>
    <lineage>
        <taxon>Bacteria</taxon>
        <taxon>Bacillati</taxon>
        <taxon>Bacillota</taxon>
        <taxon>Clostridia</taxon>
        <taxon>Eubacteriales</taxon>
        <taxon>Clostridiaceae</taxon>
        <taxon>Clostridium</taxon>
    </lineage>
</organism>
<protein>
    <recommendedName>
        <fullName evidence="4">Alternate signal-mediated exported protein, CPF_0494 family</fullName>
    </recommendedName>
</protein>
<accession>A0A9W5Y5P1</accession>
<evidence type="ECO:0000313" key="2">
    <source>
        <dbReference type="EMBL" id="GKU27204.1"/>
    </source>
</evidence>
<evidence type="ECO:0000313" key="3">
    <source>
        <dbReference type="Proteomes" id="UP001057868"/>
    </source>
</evidence>
<keyword evidence="1" id="KW-0812">Transmembrane</keyword>
<dbReference type="AlphaFoldDB" id="A0A9W5Y5P1"/>
<dbReference type="Proteomes" id="UP001057868">
    <property type="component" value="Unassembled WGS sequence"/>
</dbReference>
<keyword evidence="1" id="KW-1133">Transmembrane helix</keyword>
<comment type="caution">
    <text evidence="2">The sequence shown here is derived from an EMBL/GenBank/DDBJ whole genome shotgun (WGS) entry which is preliminary data.</text>
</comment>
<evidence type="ECO:0008006" key="4">
    <source>
        <dbReference type="Google" id="ProtNLM"/>
    </source>
</evidence>
<proteinExistence type="predicted"/>
<keyword evidence="3" id="KW-1185">Reference proteome</keyword>
<dbReference type="RefSeq" id="WP_261854074.1">
    <property type="nucleotide sequence ID" value="NZ_BQXY01000010.1"/>
</dbReference>
<gene>
    <name evidence="2" type="ORF">CFOLD11_40310</name>
</gene>
<keyword evidence="1" id="KW-0472">Membrane</keyword>
<name>A0A9W5Y5P1_9CLOT</name>
<dbReference type="EMBL" id="BQXY01000010">
    <property type="protein sequence ID" value="GKU27204.1"/>
    <property type="molecule type" value="Genomic_DNA"/>
</dbReference>
<evidence type="ECO:0000256" key="1">
    <source>
        <dbReference type="SAM" id="Phobius"/>
    </source>
</evidence>
<reference evidence="2" key="1">
    <citation type="journal article" date="2023" name="Int. J. Syst. Evol. Microbiol.">
        <title>&lt;i&gt;Clostridium folliculivorans&lt;/i&gt; sp. nov., isolated from soil samples of an organic paddy in Japan.</title>
        <authorList>
            <person name="Tazawa J."/>
            <person name="Kobayashi H."/>
            <person name="Tanizawa Y."/>
            <person name="Uchino A."/>
            <person name="Tanaka F."/>
            <person name="Urashima Y."/>
            <person name="Miura S."/>
            <person name="Sakamoto M."/>
            <person name="Ohkuma M."/>
            <person name="Tohno M."/>
        </authorList>
    </citation>
    <scope>NUCLEOTIDE SEQUENCE</scope>
    <source>
        <strain evidence="2">D1-1</strain>
    </source>
</reference>
<feature type="transmembrane region" description="Helical" evidence="1">
    <location>
        <begin position="7"/>
        <end position="28"/>
    </location>
</feature>
<sequence length="205" mass="22931">MKRYKPLIFILSLITIVCLNLGATYSYFTSESKTDTQSIVLGNLKVETDNTSQSSWRYVPIPVAGNNYTANDSVNNKNTSGALEAANLRPGDAFEKDITITNIGSLNSRIKITKGELSKNSLFKMSVSLKEHDMTCKVSNDVNDKNIWYVENLQPKAKVSFTVRLELPVEVTNKDLDKSNIRLSNDALQLLDITATQWNNTSWSE</sequence>